<sequence length="532" mass="58952">MQIQNSLYRLVLLKLHPRVQDAGETCSREFDSKEVELHEASSAAISGMNVKDSPDPAIVKSADAEEGLDLSFNDPTKKPNIKSLDGNDKNVGKRGADVMITASNNGNLKDISGISPKAPKLESLEGPLSSFNREGKKGLSDTSGFSSLDVTGAPLNDTPEALLGNRKGGPTDASKTLLKELAQPLQALIRCTQIQRSLFHKLIQVNAITSNDGTASSDLYSEGLVNMVSVQSKLEDIAFKKKMECSYARNPYTNHQLRQATSEDVVQHISRNKNSLNMVTNGGDAHNVRELPHGRGKLKTVTGEVVYNGEWCKGQRHGKGECLILSLHGINNAVLEHGFYTGGWKNNMRHGSGKMMFSSGAVYEGQWQFDRMTGYGTLKLPDGTIQQGTRKEGSLQGCAVFTWPDGITEYREFDGSGKAQSSCRTIEKEVADNLLQKNVVRRQLLDLRECVTELRDEKLRLTEELNAQKVIYDELVNKVYTSMFEIRESFREQQERNDQKLIEELNKASDEVKTMQRELEEAKGGATMPDMF</sequence>
<dbReference type="EMBL" id="CALNXI010000367">
    <property type="protein sequence ID" value="CAH3025695.1"/>
    <property type="molecule type" value="Genomic_DNA"/>
</dbReference>
<organism evidence="4 5">
    <name type="scientific">Porites evermanni</name>
    <dbReference type="NCBI Taxonomy" id="104178"/>
    <lineage>
        <taxon>Eukaryota</taxon>
        <taxon>Metazoa</taxon>
        <taxon>Cnidaria</taxon>
        <taxon>Anthozoa</taxon>
        <taxon>Hexacorallia</taxon>
        <taxon>Scleractinia</taxon>
        <taxon>Fungiina</taxon>
        <taxon>Poritidae</taxon>
        <taxon>Porites</taxon>
    </lineage>
</organism>
<evidence type="ECO:0000256" key="2">
    <source>
        <dbReference type="SAM" id="Coils"/>
    </source>
</evidence>
<keyword evidence="5" id="KW-1185">Reference proteome</keyword>
<accession>A0ABN8MAX5</accession>
<name>A0ABN8MAX5_9CNID</name>
<evidence type="ECO:0000313" key="5">
    <source>
        <dbReference type="Proteomes" id="UP001159427"/>
    </source>
</evidence>
<dbReference type="PANTHER" id="PTHR43215:SF14">
    <property type="entry name" value="RADIAL SPOKE HEAD 1 HOMOLOG"/>
    <property type="match status" value="1"/>
</dbReference>
<dbReference type="Gene3D" id="2.20.110.10">
    <property type="entry name" value="Histone H3 K4-specific methyltransferase SET7/9 N-terminal domain"/>
    <property type="match status" value="1"/>
</dbReference>
<evidence type="ECO:0000313" key="4">
    <source>
        <dbReference type="EMBL" id="CAH3025695.1"/>
    </source>
</evidence>
<comment type="caution">
    <text evidence="4">The sequence shown here is derived from an EMBL/GenBank/DDBJ whole genome shotgun (WGS) entry which is preliminary data.</text>
</comment>
<protein>
    <submittedName>
        <fullName evidence="4">Uncharacterized protein</fullName>
    </submittedName>
</protein>
<evidence type="ECO:0000256" key="1">
    <source>
        <dbReference type="ARBA" id="ARBA00022737"/>
    </source>
</evidence>
<keyword evidence="2" id="KW-0175">Coiled coil</keyword>
<proteinExistence type="predicted"/>
<feature type="compositionally biased region" description="Polar residues" evidence="3">
    <location>
        <begin position="140"/>
        <end position="149"/>
    </location>
</feature>
<evidence type="ECO:0000256" key="3">
    <source>
        <dbReference type="SAM" id="MobiDB-lite"/>
    </source>
</evidence>
<feature type="region of interest" description="Disordered" evidence="3">
    <location>
        <begin position="111"/>
        <end position="151"/>
    </location>
</feature>
<feature type="coiled-coil region" evidence="2">
    <location>
        <begin position="491"/>
        <end position="525"/>
    </location>
</feature>
<dbReference type="SUPFAM" id="SSF82185">
    <property type="entry name" value="Histone H3 K4-specific methyltransferase SET7/9 N-terminal domain"/>
    <property type="match status" value="2"/>
</dbReference>
<dbReference type="SMART" id="SM00698">
    <property type="entry name" value="MORN"/>
    <property type="match status" value="3"/>
</dbReference>
<keyword evidence="1" id="KW-0677">Repeat</keyword>
<dbReference type="InterPro" id="IPR003409">
    <property type="entry name" value="MORN"/>
</dbReference>
<dbReference type="Proteomes" id="UP001159427">
    <property type="component" value="Unassembled WGS sequence"/>
</dbReference>
<reference evidence="4 5" key="1">
    <citation type="submission" date="2022-05" db="EMBL/GenBank/DDBJ databases">
        <authorList>
            <consortium name="Genoscope - CEA"/>
            <person name="William W."/>
        </authorList>
    </citation>
    <scope>NUCLEOTIDE SEQUENCE [LARGE SCALE GENOMIC DNA]</scope>
</reference>
<gene>
    <name evidence="4" type="ORF">PEVE_00026912</name>
</gene>
<dbReference type="PANTHER" id="PTHR43215">
    <property type="entry name" value="RADIAL SPOKE HEAD 1 HOMOLOG"/>
    <property type="match status" value="1"/>
</dbReference>
<dbReference type="Pfam" id="PF02493">
    <property type="entry name" value="MORN"/>
    <property type="match status" value="4"/>
</dbReference>
<feature type="region of interest" description="Disordered" evidence="3">
    <location>
        <begin position="69"/>
        <end position="89"/>
    </location>
</feature>